<dbReference type="Pfam" id="PF12328">
    <property type="entry name" value="Rpp20"/>
    <property type="match status" value="1"/>
</dbReference>
<evidence type="ECO:0000256" key="4">
    <source>
        <dbReference type="SAM" id="MobiDB-lite"/>
    </source>
</evidence>
<keyword evidence="2" id="KW-0819">tRNA processing</keyword>
<proteinExistence type="predicted"/>
<dbReference type="InterPro" id="IPR014612">
    <property type="entry name" value="Pop7/Rpp20"/>
</dbReference>
<dbReference type="InterPro" id="IPR020241">
    <property type="entry name" value="RNase_P/MRP_Pop7_fungi"/>
</dbReference>
<evidence type="ECO:0000313" key="5">
    <source>
        <dbReference type="EMBL" id="KAK3046294.1"/>
    </source>
</evidence>
<dbReference type="AlphaFoldDB" id="A0AAJ0G6Z7"/>
<dbReference type="Gene3D" id="3.30.110.20">
    <property type="entry name" value="Alba-like domain"/>
    <property type="match status" value="1"/>
</dbReference>
<evidence type="ECO:0000256" key="1">
    <source>
        <dbReference type="ARBA" id="ARBA00004123"/>
    </source>
</evidence>
<dbReference type="GO" id="GO:0003723">
    <property type="term" value="F:RNA binding"/>
    <property type="evidence" value="ECO:0007669"/>
    <property type="project" value="TreeGrafter"/>
</dbReference>
<dbReference type="GO" id="GO:0000294">
    <property type="term" value="P:nuclear-transcribed mRNA catabolic process, RNase MRP-dependent"/>
    <property type="evidence" value="ECO:0007669"/>
    <property type="project" value="TreeGrafter"/>
</dbReference>
<keyword evidence="3" id="KW-0539">Nucleus</keyword>
<dbReference type="EMBL" id="JAWDJX010000101">
    <property type="protein sequence ID" value="KAK3046294.1"/>
    <property type="molecule type" value="Genomic_DNA"/>
</dbReference>
<gene>
    <name evidence="5" type="ORF">LTR09_012202</name>
</gene>
<keyword evidence="6" id="KW-1185">Reference proteome</keyword>
<feature type="region of interest" description="Disordered" evidence="4">
    <location>
        <begin position="191"/>
        <end position="240"/>
    </location>
</feature>
<dbReference type="Proteomes" id="UP001271007">
    <property type="component" value="Unassembled WGS sequence"/>
</dbReference>
<dbReference type="GO" id="GO:0034965">
    <property type="term" value="P:intronic box C/D snoRNA processing"/>
    <property type="evidence" value="ECO:0007669"/>
    <property type="project" value="TreeGrafter"/>
</dbReference>
<dbReference type="PANTHER" id="PTHR28256:SF1">
    <property type="entry name" value="RIBONUCLEASES P_MRP PROTEIN SUBUNIT POP7"/>
    <property type="match status" value="1"/>
</dbReference>
<evidence type="ECO:0000256" key="3">
    <source>
        <dbReference type="ARBA" id="ARBA00023242"/>
    </source>
</evidence>
<reference evidence="5" key="1">
    <citation type="submission" date="2023-04" db="EMBL/GenBank/DDBJ databases">
        <title>Black Yeasts Isolated from many extreme environments.</title>
        <authorList>
            <person name="Coleine C."/>
            <person name="Stajich J.E."/>
            <person name="Selbmann L."/>
        </authorList>
    </citation>
    <scope>NUCLEOTIDE SEQUENCE</scope>
    <source>
        <strain evidence="5">CCFEE 5312</strain>
    </source>
</reference>
<organism evidence="5 6">
    <name type="scientific">Extremus antarcticus</name>
    <dbReference type="NCBI Taxonomy" id="702011"/>
    <lineage>
        <taxon>Eukaryota</taxon>
        <taxon>Fungi</taxon>
        <taxon>Dikarya</taxon>
        <taxon>Ascomycota</taxon>
        <taxon>Pezizomycotina</taxon>
        <taxon>Dothideomycetes</taxon>
        <taxon>Dothideomycetidae</taxon>
        <taxon>Mycosphaerellales</taxon>
        <taxon>Extremaceae</taxon>
        <taxon>Extremus</taxon>
    </lineage>
</organism>
<sequence>MAAASPTKQPQHRTSKRPHHKKLARLPPNAHISKRPLLRPAIPSPHAGASQPKFIYISARTAFIPVIKRVEKLLAVAEKREVQSATTVVQQRKNQRGRGRGGFGGKGRGEDDILEIAEEVEGRRRDGNNRAGSGKKKGQEDGAGEQVVLKGTGKAVQKVLEFALWFQQRAEQYTMTMRTGSVGAIDDIEVNEGEPIETEDAEGGVEVQQDTSPSGSTTDTNGAIEGKLTKEEEPFPESRIRYTSSLEVSIRRK</sequence>
<dbReference type="GO" id="GO:0000172">
    <property type="term" value="C:ribonuclease MRP complex"/>
    <property type="evidence" value="ECO:0007669"/>
    <property type="project" value="InterPro"/>
</dbReference>
<feature type="compositionally biased region" description="Acidic residues" evidence="4">
    <location>
        <begin position="191"/>
        <end position="203"/>
    </location>
</feature>
<feature type="compositionally biased region" description="Basic and acidic residues" evidence="4">
    <location>
        <begin position="227"/>
        <end position="240"/>
    </location>
</feature>
<dbReference type="GO" id="GO:0001682">
    <property type="term" value="P:tRNA 5'-leader removal"/>
    <property type="evidence" value="ECO:0007669"/>
    <property type="project" value="InterPro"/>
</dbReference>
<feature type="compositionally biased region" description="Basic residues" evidence="4">
    <location>
        <begin position="10"/>
        <end position="24"/>
    </location>
</feature>
<feature type="compositionally biased region" description="Polar residues" evidence="4">
    <location>
        <begin position="208"/>
        <end position="221"/>
    </location>
</feature>
<dbReference type="GO" id="GO:0000171">
    <property type="term" value="F:ribonuclease MRP activity"/>
    <property type="evidence" value="ECO:0007669"/>
    <property type="project" value="TreeGrafter"/>
</dbReference>
<dbReference type="PANTHER" id="PTHR28256">
    <property type="entry name" value="RIBONUCLEASES P/MRP PROTEIN SUBUNIT POP7"/>
    <property type="match status" value="1"/>
</dbReference>
<evidence type="ECO:0000313" key="6">
    <source>
        <dbReference type="Proteomes" id="UP001271007"/>
    </source>
</evidence>
<feature type="region of interest" description="Disordered" evidence="4">
    <location>
        <begin position="1"/>
        <end position="49"/>
    </location>
</feature>
<protein>
    <submittedName>
        <fullName evidence="5">Uncharacterized protein</fullName>
    </submittedName>
</protein>
<comment type="subcellular location">
    <subcellularLocation>
        <location evidence="1">Nucleus</location>
    </subcellularLocation>
</comment>
<dbReference type="GO" id="GO:0005655">
    <property type="term" value="C:nucleolar ribonuclease P complex"/>
    <property type="evidence" value="ECO:0007669"/>
    <property type="project" value="InterPro"/>
</dbReference>
<dbReference type="GO" id="GO:0004526">
    <property type="term" value="F:ribonuclease P activity"/>
    <property type="evidence" value="ECO:0007669"/>
    <property type="project" value="TreeGrafter"/>
</dbReference>
<dbReference type="InterPro" id="IPR036882">
    <property type="entry name" value="Alba-like_dom_sf"/>
</dbReference>
<comment type="caution">
    <text evidence="5">The sequence shown here is derived from an EMBL/GenBank/DDBJ whole genome shotgun (WGS) entry which is preliminary data.</text>
</comment>
<dbReference type="GO" id="GO:0006364">
    <property type="term" value="P:rRNA processing"/>
    <property type="evidence" value="ECO:0007669"/>
    <property type="project" value="TreeGrafter"/>
</dbReference>
<feature type="region of interest" description="Disordered" evidence="4">
    <location>
        <begin position="87"/>
        <end position="146"/>
    </location>
</feature>
<evidence type="ECO:0000256" key="2">
    <source>
        <dbReference type="ARBA" id="ARBA00022694"/>
    </source>
</evidence>
<accession>A0AAJ0G6Z7</accession>
<name>A0AAJ0G6Z7_9PEZI</name>